<dbReference type="GO" id="GO:0031297">
    <property type="term" value="P:replication fork processing"/>
    <property type="evidence" value="ECO:0007669"/>
    <property type="project" value="InterPro"/>
</dbReference>
<sequence length="540" mass="59708">MAVPAPMVAERMNNPKNPVVFFDISIGGQDIGRIQLELFADVTPKTAENFRQLCTGEYRKDGVPTGYKGCTFHRIIKDFMVQGGDFVNGDGTGSCSIYGGAKFADENFLKKHSSPGMLSMANSGKDTNGCQFFITCAPCDFLDDKHVVFGQVVDGMLVLKKIENVPTGPHNRPKVPVVITQCGEIVMNTAKSIGPFQPSNPVLSSTQLGDSSTVSSQRRRRLKRIDSDDEGEGNFADISEIRAAPFPGLTFAQSSPIARRYDESEDEEDMRRYSNSDVEMASVHSAERSRDDGEEDENGGGVDMDVKTLKQLKGISEGARKKTVRRPMPKLDPLTLLGERGLPALLKEVEKTKFSGRGHEFDDLQKLMFIYESWANRMLPKFPFTEIMERLEVVGTKREVHNALQGMRAGTWPPTVSAEFVRDDSDDSDSENERPKEKSTLDGPLNDDEIEELLRMQDVAQGSGTQKQPSPQPIASTSTANIDDAWKEESAIERAERNRMAALARLEAKRQSQSTTPVRRAPTSLRNALKSLISSKTSTQ</sequence>
<dbReference type="CDD" id="cd01926">
    <property type="entry name" value="cyclophilin_ABH_like"/>
    <property type="match status" value="1"/>
</dbReference>
<keyword evidence="7" id="KW-0747">Spliceosome</keyword>
<keyword evidence="12" id="KW-0413">Isomerase</keyword>
<organism evidence="22">
    <name type="scientific">Rodentolepis nana</name>
    <name type="common">Dwarf tapeworm</name>
    <name type="synonym">Hymenolepis nana</name>
    <dbReference type="NCBI Taxonomy" id="102285"/>
    <lineage>
        <taxon>Eukaryota</taxon>
        <taxon>Metazoa</taxon>
        <taxon>Spiralia</taxon>
        <taxon>Lophotrochozoa</taxon>
        <taxon>Platyhelminthes</taxon>
        <taxon>Cestoda</taxon>
        <taxon>Eucestoda</taxon>
        <taxon>Cyclophyllidea</taxon>
        <taxon>Hymenolepididae</taxon>
        <taxon>Rodentolepis</taxon>
    </lineage>
</organism>
<dbReference type="SUPFAM" id="SSF50891">
    <property type="entry name" value="Cyclophilin-like"/>
    <property type="match status" value="1"/>
</dbReference>
<dbReference type="STRING" id="102285.A0A0R3TX61"/>
<name>A0A0R3TX61_RODNA</name>
<evidence type="ECO:0000256" key="17">
    <source>
        <dbReference type="ARBA" id="ARBA00059766"/>
    </source>
</evidence>
<dbReference type="PANTHER" id="PTHR11071">
    <property type="entry name" value="PEPTIDYL-PROLYL CIS-TRANS ISOMERASE"/>
    <property type="match status" value="1"/>
</dbReference>
<keyword evidence="21" id="KW-1185">Reference proteome</keyword>
<dbReference type="FunFam" id="2.40.100.10:FF:000017">
    <property type="entry name" value="Peptidyl-prolyl cis-trans isomerase"/>
    <property type="match status" value="1"/>
</dbReference>
<dbReference type="Gene3D" id="2.40.100.10">
    <property type="entry name" value="Cyclophilin-like"/>
    <property type="match status" value="1"/>
</dbReference>
<keyword evidence="11" id="KW-0508">mRNA splicing</keyword>
<dbReference type="GO" id="GO:0016018">
    <property type="term" value="F:cyclosporin A binding"/>
    <property type="evidence" value="ECO:0007669"/>
    <property type="project" value="TreeGrafter"/>
</dbReference>
<evidence type="ECO:0000256" key="11">
    <source>
        <dbReference type="ARBA" id="ARBA00023187"/>
    </source>
</evidence>
<comment type="subcellular location">
    <subcellularLocation>
        <location evidence="3">Cytoplasm</location>
    </subcellularLocation>
    <subcellularLocation>
        <location evidence="2">Nucleus speckle</location>
    </subcellularLocation>
</comment>
<feature type="compositionally biased region" description="Polar residues" evidence="18">
    <location>
        <begin position="460"/>
        <end position="481"/>
    </location>
</feature>
<dbReference type="EMBL" id="UZAE01014309">
    <property type="protein sequence ID" value="VDO13099.1"/>
    <property type="molecule type" value="Genomic_DNA"/>
</dbReference>
<evidence type="ECO:0000256" key="16">
    <source>
        <dbReference type="ARBA" id="ARBA00041924"/>
    </source>
</evidence>
<feature type="compositionally biased region" description="Polar residues" evidence="18">
    <location>
        <begin position="197"/>
        <end position="216"/>
    </location>
</feature>
<feature type="region of interest" description="Disordered" evidence="18">
    <location>
        <begin position="197"/>
        <end position="233"/>
    </location>
</feature>
<keyword evidence="13" id="KW-0539">Nucleus</keyword>
<gene>
    <name evidence="20" type="ORF">HNAJ_LOCUS12434</name>
</gene>
<dbReference type="InterPro" id="IPR012923">
    <property type="entry name" value="Csm3"/>
</dbReference>
<feature type="region of interest" description="Disordered" evidence="18">
    <location>
        <begin position="254"/>
        <end position="307"/>
    </location>
</feature>
<protein>
    <recommendedName>
        <fullName evidence="15">Peptidyl-prolyl cis-trans isomerase H</fullName>
        <ecNumber evidence="4">5.2.1.8</ecNumber>
    </recommendedName>
    <alternativeName>
        <fullName evidence="16">Rotamase H</fullName>
    </alternativeName>
</protein>
<dbReference type="Pfam" id="PF00160">
    <property type="entry name" value="Pro_isomerase"/>
    <property type="match status" value="1"/>
</dbReference>
<feature type="domain" description="PPIase cyclophilin-type" evidence="19">
    <location>
        <begin position="21"/>
        <end position="184"/>
    </location>
</feature>
<dbReference type="WBParaSite" id="HNAJ_0001244901-mRNA-1">
    <property type="protein sequence ID" value="HNAJ_0001244901-mRNA-1"/>
    <property type="gene ID" value="HNAJ_0001244901"/>
</dbReference>
<dbReference type="GO" id="GO:0005737">
    <property type="term" value="C:cytoplasm"/>
    <property type="evidence" value="ECO:0007669"/>
    <property type="project" value="UniProtKB-SubCell"/>
</dbReference>
<dbReference type="GO" id="GO:0006397">
    <property type="term" value="P:mRNA processing"/>
    <property type="evidence" value="ECO:0007669"/>
    <property type="project" value="UniProtKB-KW"/>
</dbReference>
<keyword evidence="5" id="KW-0963">Cytoplasm</keyword>
<dbReference type="PROSITE" id="PS00170">
    <property type="entry name" value="CSA_PPIASE_1"/>
    <property type="match status" value="1"/>
</dbReference>
<keyword evidence="8" id="KW-0007">Acetylation</keyword>
<evidence type="ECO:0000256" key="18">
    <source>
        <dbReference type="SAM" id="MobiDB-lite"/>
    </source>
</evidence>
<comment type="similarity">
    <text evidence="14">Belongs to the cyclophilin-type PPIase family. PPIase H subfamily.</text>
</comment>
<evidence type="ECO:0000256" key="12">
    <source>
        <dbReference type="ARBA" id="ARBA00023235"/>
    </source>
</evidence>
<dbReference type="PROSITE" id="PS50072">
    <property type="entry name" value="CSA_PPIASE_2"/>
    <property type="match status" value="1"/>
</dbReference>
<evidence type="ECO:0000256" key="8">
    <source>
        <dbReference type="ARBA" id="ARBA00022990"/>
    </source>
</evidence>
<evidence type="ECO:0000256" key="15">
    <source>
        <dbReference type="ARBA" id="ARBA00040924"/>
    </source>
</evidence>
<feature type="compositionally biased region" description="Basic and acidic residues" evidence="18">
    <location>
        <begin position="431"/>
        <end position="440"/>
    </location>
</feature>
<dbReference type="AlphaFoldDB" id="A0A0R3TX61"/>
<proteinExistence type="inferred from homology"/>
<reference evidence="22" key="1">
    <citation type="submission" date="2017-02" db="UniProtKB">
        <authorList>
            <consortium name="WormBaseParasite"/>
        </authorList>
    </citation>
    <scope>IDENTIFICATION</scope>
</reference>
<dbReference type="GO" id="GO:0003755">
    <property type="term" value="F:peptidyl-prolyl cis-trans isomerase activity"/>
    <property type="evidence" value="ECO:0007669"/>
    <property type="project" value="UniProtKB-KW"/>
</dbReference>
<evidence type="ECO:0000256" key="4">
    <source>
        <dbReference type="ARBA" id="ARBA00013194"/>
    </source>
</evidence>
<evidence type="ECO:0000256" key="2">
    <source>
        <dbReference type="ARBA" id="ARBA00004324"/>
    </source>
</evidence>
<dbReference type="GO" id="GO:0008380">
    <property type="term" value="P:RNA splicing"/>
    <property type="evidence" value="ECO:0007669"/>
    <property type="project" value="UniProtKB-KW"/>
</dbReference>
<feature type="region of interest" description="Disordered" evidence="18">
    <location>
        <begin position="460"/>
        <end position="486"/>
    </location>
</feature>
<dbReference type="InterPro" id="IPR020892">
    <property type="entry name" value="Cyclophilin-type_PPIase_CS"/>
</dbReference>
<comment type="function">
    <text evidence="17">PPIase that catalyzes the cis-trans isomerization of proline imidic peptide bonds in oligopeptides and may therefore assist protein folding. Participates in pre-mRNA splicing. May play a role in the assembly of the U4/U5/U6 tri-snRNP complex, one of the building blocks of the spliceosome. May act as a chaperone.</text>
</comment>
<dbReference type="InterPro" id="IPR002130">
    <property type="entry name" value="Cyclophilin-type_PPIase_dom"/>
</dbReference>
<dbReference type="GO" id="GO:0006974">
    <property type="term" value="P:DNA damage response"/>
    <property type="evidence" value="ECO:0007669"/>
    <property type="project" value="InterPro"/>
</dbReference>
<feature type="region of interest" description="Disordered" evidence="18">
    <location>
        <begin position="504"/>
        <end position="540"/>
    </location>
</feature>
<dbReference type="PANTHER" id="PTHR11071:SF561">
    <property type="entry name" value="PEPTIDYL-PROLYL CIS-TRANS ISOMERASE D-RELATED"/>
    <property type="match status" value="1"/>
</dbReference>
<evidence type="ECO:0000256" key="6">
    <source>
        <dbReference type="ARBA" id="ARBA00022664"/>
    </source>
</evidence>
<feature type="region of interest" description="Disordered" evidence="18">
    <location>
        <begin position="405"/>
        <end position="446"/>
    </location>
</feature>
<evidence type="ECO:0000256" key="13">
    <source>
        <dbReference type="ARBA" id="ARBA00023242"/>
    </source>
</evidence>
<dbReference type="PRINTS" id="PR00153">
    <property type="entry name" value="CSAPPISMRASE"/>
</dbReference>
<dbReference type="OrthoDB" id="193499at2759"/>
<evidence type="ECO:0000313" key="21">
    <source>
        <dbReference type="Proteomes" id="UP000278807"/>
    </source>
</evidence>
<evidence type="ECO:0000313" key="22">
    <source>
        <dbReference type="WBParaSite" id="HNAJ_0001244901-mRNA-1"/>
    </source>
</evidence>
<evidence type="ECO:0000256" key="9">
    <source>
        <dbReference type="ARBA" id="ARBA00023110"/>
    </source>
</evidence>
<keyword evidence="9" id="KW-0697">Rotamase</keyword>
<evidence type="ECO:0000259" key="19">
    <source>
        <dbReference type="PROSITE" id="PS50072"/>
    </source>
</evidence>
<dbReference type="Pfam" id="PF07962">
    <property type="entry name" value="Swi3"/>
    <property type="match status" value="1"/>
</dbReference>
<dbReference type="GO" id="GO:0006457">
    <property type="term" value="P:protein folding"/>
    <property type="evidence" value="ECO:0007669"/>
    <property type="project" value="InterPro"/>
</dbReference>
<evidence type="ECO:0000256" key="7">
    <source>
        <dbReference type="ARBA" id="ARBA00022728"/>
    </source>
</evidence>
<evidence type="ECO:0000256" key="5">
    <source>
        <dbReference type="ARBA" id="ARBA00022490"/>
    </source>
</evidence>
<evidence type="ECO:0000256" key="1">
    <source>
        <dbReference type="ARBA" id="ARBA00000971"/>
    </source>
</evidence>
<dbReference type="InterPro" id="IPR029000">
    <property type="entry name" value="Cyclophilin-like_dom_sf"/>
</dbReference>
<comment type="catalytic activity">
    <reaction evidence="1">
        <text>[protein]-peptidylproline (omega=180) = [protein]-peptidylproline (omega=0)</text>
        <dbReference type="Rhea" id="RHEA:16237"/>
        <dbReference type="Rhea" id="RHEA-COMP:10747"/>
        <dbReference type="Rhea" id="RHEA-COMP:10748"/>
        <dbReference type="ChEBI" id="CHEBI:83833"/>
        <dbReference type="ChEBI" id="CHEBI:83834"/>
        <dbReference type="EC" id="5.2.1.8"/>
    </reaction>
</comment>
<evidence type="ECO:0000313" key="20">
    <source>
        <dbReference type="EMBL" id="VDO13099.1"/>
    </source>
</evidence>
<evidence type="ECO:0000256" key="3">
    <source>
        <dbReference type="ARBA" id="ARBA00004496"/>
    </source>
</evidence>
<evidence type="ECO:0000256" key="10">
    <source>
        <dbReference type="ARBA" id="ARBA00023186"/>
    </source>
</evidence>
<dbReference type="GO" id="GO:0005681">
    <property type="term" value="C:spliceosomal complex"/>
    <property type="evidence" value="ECO:0007669"/>
    <property type="project" value="UniProtKB-KW"/>
</dbReference>
<dbReference type="EC" id="5.2.1.8" evidence="4"/>
<dbReference type="Proteomes" id="UP000278807">
    <property type="component" value="Unassembled WGS sequence"/>
</dbReference>
<evidence type="ECO:0000256" key="14">
    <source>
        <dbReference type="ARBA" id="ARBA00038512"/>
    </source>
</evidence>
<reference evidence="20 21" key="2">
    <citation type="submission" date="2018-11" db="EMBL/GenBank/DDBJ databases">
        <authorList>
            <consortium name="Pathogen Informatics"/>
        </authorList>
    </citation>
    <scope>NUCLEOTIDE SEQUENCE [LARGE SCALE GENOMIC DNA]</scope>
</reference>
<dbReference type="GO" id="GO:0016607">
    <property type="term" value="C:nuclear speck"/>
    <property type="evidence" value="ECO:0007669"/>
    <property type="project" value="UniProtKB-SubCell"/>
</dbReference>
<keyword evidence="10" id="KW-0143">Chaperone</keyword>
<keyword evidence="6" id="KW-0507">mRNA processing</keyword>
<accession>A0A0R3TX61</accession>